<gene>
    <name evidence="2" type="ORF">MGAL_10B082485</name>
</gene>
<feature type="region of interest" description="Disordered" evidence="1">
    <location>
        <begin position="102"/>
        <end position="141"/>
    </location>
</feature>
<evidence type="ECO:0000256" key="1">
    <source>
        <dbReference type="SAM" id="MobiDB-lite"/>
    </source>
</evidence>
<reference evidence="2" key="1">
    <citation type="submission" date="2018-11" db="EMBL/GenBank/DDBJ databases">
        <authorList>
            <person name="Alioto T."/>
            <person name="Alioto T."/>
        </authorList>
    </citation>
    <scope>NUCLEOTIDE SEQUENCE</scope>
</reference>
<accession>A0A8B6FPA0</accession>
<evidence type="ECO:0000313" key="2">
    <source>
        <dbReference type="EMBL" id="VDI53015.1"/>
    </source>
</evidence>
<comment type="caution">
    <text evidence="2">The sequence shown here is derived from an EMBL/GenBank/DDBJ whole genome shotgun (WGS) entry which is preliminary data.</text>
</comment>
<organism evidence="2 3">
    <name type="scientific">Mytilus galloprovincialis</name>
    <name type="common">Mediterranean mussel</name>
    <dbReference type="NCBI Taxonomy" id="29158"/>
    <lineage>
        <taxon>Eukaryota</taxon>
        <taxon>Metazoa</taxon>
        <taxon>Spiralia</taxon>
        <taxon>Lophotrochozoa</taxon>
        <taxon>Mollusca</taxon>
        <taxon>Bivalvia</taxon>
        <taxon>Autobranchia</taxon>
        <taxon>Pteriomorphia</taxon>
        <taxon>Mytilida</taxon>
        <taxon>Mytiloidea</taxon>
        <taxon>Mytilidae</taxon>
        <taxon>Mytilinae</taxon>
        <taxon>Mytilus</taxon>
    </lineage>
</organism>
<sequence>MPGDRHQGPLERMDNKQERRTGSAERRKTQKKDGAGRKRMVRKTLEVGHVEAQGPEENAEISSVNKQMKADLEVWLDFIKQYNGVTVITENVWVSNEKLKLFTDSAGGPKGSGKEKGAVEGREDAGERRKEPPVSPSHDQVVETRRSLPWSWWSHRAGGKRVPRKRKCREIDGRLQILKTWLQNDELTPLKNGDGASNLLHID</sequence>
<dbReference type="EMBL" id="UYJE01007249">
    <property type="protein sequence ID" value="VDI53015.1"/>
    <property type="molecule type" value="Genomic_DNA"/>
</dbReference>
<feature type="compositionally biased region" description="Basic and acidic residues" evidence="1">
    <location>
        <begin position="1"/>
        <end position="36"/>
    </location>
</feature>
<evidence type="ECO:0000313" key="3">
    <source>
        <dbReference type="Proteomes" id="UP000596742"/>
    </source>
</evidence>
<dbReference type="OrthoDB" id="6098081at2759"/>
<feature type="compositionally biased region" description="Basic and acidic residues" evidence="1">
    <location>
        <begin position="112"/>
        <end position="132"/>
    </location>
</feature>
<protein>
    <submittedName>
        <fullName evidence="2">Uncharacterized protein</fullName>
    </submittedName>
</protein>
<keyword evidence="3" id="KW-1185">Reference proteome</keyword>
<proteinExistence type="predicted"/>
<dbReference type="Proteomes" id="UP000596742">
    <property type="component" value="Unassembled WGS sequence"/>
</dbReference>
<dbReference type="AlphaFoldDB" id="A0A8B6FPA0"/>
<feature type="region of interest" description="Disordered" evidence="1">
    <location>
        <begin position="1"/>
        <end position="42"/>
    </location>
</feature>
<name>A0A8B6FPA0_MYTGA</name>